<dbReference type="STRING" id="1359163.NLO413_0693"/>
<dbReference type="OrthoDB" id="9804983at2"/>
<evidence type="ECO:0000313" key="9">
    <source>
        <dbReference type="Proteomes" id="UP000033562"/>
    </source>
</evidence>
<dbReference type="EMBL" id="LANX01000001">
    <property type="protein sequence ID" value="KJV69307.1"/>
    <property type="molecule type" value="Genomic_DNA"/>
</dbReference>
<dbReference type="GO" id="GO:0003677">
    <property type="term" value="F:DNA binding"/>
    <property type="evidence" value="ECO:0007669"/>
    <property type="project" value="InterPro"/>
</dbReference>
<evidence type="ECO:0000313" key="8">
    <source>
        <dbReference type="EMBL" id="KJV69307.1"/>
    </source>
</evidence>
<proteinExistence type="inferred from homology"/>
<gene>
    <name evidence="8" type="primary">holA</name>
    <name evidence="8" type="ORF">NLO413_0693</name>
</gene>
<keyword evidence="2 8" id="KW-0808">Transferase</keyword>
<keyword evidence="9" id="KW-1185">Reference proteome</keyword>
<name>A0A0F3NNM9_9RICK</name>
<evidence type="ECO:0000256" key="2">
    <source>
        <dbReference type="ARBA" id="ARBA00022679"/>
    </source>
</evidence>
<evidence type="ECO:0000256" key="3">
    <source>
        <dbReference type="ARBA" id="ARBA00022695"/>
    </source>
</evidence>
<comment type="similarity">
    <text evidence="6">Belongs to the DNA polymerase HolA subunit family.</text>
</comment>
<dbReference type="Proteomes" id="UP000033562">
    <property type="component" value="Unassembled WGS sequence"/>
</dbReference>
<dbReference type="InterPro" id="IPR008921">
    <property type="entry name" value="DNA_pol3_clamp-load_cplx_C"/>
</dbReference>
<keyword evidence="5" id="KW-0239">DNA-directed DNA polymerase</keyword>
<dbReference type="Gene3D" id="1.20.272.10">
    <property type="match status" value="1"/>
</dbReference>
<dbReference type="EC" id="2.7.7.7" evidence="1"/>
<comment type="caution">
    <text evidence="8">The sequence shown here is derived from an EMBL/GenBank/DDBJ whole genome shotgun (WGS) entry which is preliminary data.</text>
</comment>
<evidence type="ECO:0000256" key="6">
    <source>
        <dbReference type="ARBA" id="ARBA00034754"/>
    </source>
</evidence>
<dbReference type="PANTHER" id="PTHR34388">
    <property type="entry name" value="DNA POLYMERASE III SUBUNIT DELTA"/>
    <property type="match status" value="1"/>
</dbReference>
<keyword evidence="3 8" id="KW-0548">Nucleotidyltransferase</keyword>
<dbReference type="SUPFAM" id="SSF48019">
    <property type="entry name" value="post-AAA+ oligomerization domain-like"/>
    <property type="match status" value="1"/>
</dbReference>
<protein>
    <recommendedName>
        <fullName evidence="1">DNA-directed DNA polymerase</fullName>
        <ecNumber evidence="1">2.7.7.7</ecNumber>
    </recommendedName>
</protein>
<evidence type="ECO:0000256" key="7">
    <source>
        <dbReference type="ARBA" id="ARBA00049244"/>
    </source>
</evidence>
<dbReference type="GO" id="GO:0009360">
    <property type="term" value="C:DNA polymerase III complex"/>
    <property type="evidence" value="ECO:0007669"/>
    <property type="project" value="TreeGrafter"/>
</dbReference>
<evidence type="ECO:0000256" key="5">
    <source>
        <dbReference type="ARBA" id="ARBA00022932"/>
    </source>
</evidence>
<dbReference type="Gene3D" id="1.10.8.60">
    <property type="match status" value="1"/>
</dbReference>
<dbReference type="AlphaFoldDB" id="A0A0F3NNM9"/>
<reference evidence="8 9" key="1">
    <citation type="submission" date="2015-02" db="EMBL/GenBank/DDBJ databases">
        <title>Genome Sequencing of Rickettsiales.</title>
        <authorList>
            <person name="Daugherty S.C."/>
            <person name="Su Q."/>
            <person name="Abolude K."/>
            <person name="Beier-Sexton M."/>
            <person name="Carlyon J.A."/>
            <person name="Carter R."/>
            <person name="Day N.P."/>
            <person name="Dumler S.J."/>
            <person name="Dyachenko V."/>
            <person name="Godinez A."/>
            <person name="Kurtti T.J."/>
            <person name="Lichay M."/>
            <person name="Mullins K.E."/>
            <person name="Ott S."/>
            <person name="Pappas-Brown V."/>
            <person name="Paris D.H."/>
            <person name="Patel P."/>
            <person name="Richards A.L."/>
            <person name="Sadzewicz L."/>
            <person name="Sears K."/>
            <person name="Seidman D."/>
            <person name="Sengamalay N."/>
            <person name="Stenos J."/>
            <person name="Tallon L.J."/>
            <person name="Vincent G."/>
            <person name="Fraser C.M."/>
            <person name="Munderloh U."/>
            <person name="Dunning-Hotopp J.C."/>
        </authorList>
    </citation>
    <scope>NUCLEOTIDE SEQUENCE [LARGE SCALE GENOMIC DNA]</scope>
    <source>
        <strain evidence="8 9">RAC413</strain>
    </source>
</reference>
<dbReference type="SUPFAM" id="SSF52540">
    <property type="entry name" value="P-loop containing nucleoside triphosphate hydrolases"/>
    <property type="match status" value="1"/>
</dbReference>
<dbReference type="InterPro" id="IPR027417">
    <property type="entry name" value="P-loop_NTPase"/>
</dbReference>
<evidence type="ECO:0000256" key="4">
    <source>
        <dbReference type="ARBA" id="ARBA00022705"/>
    </source>
</evidence>
<dbReference type="GO" id="GO:0006261">
    <property type="term" value="P:DNA-templated DNA replication"/>
    <property type="evidence" value="ECO:0007669"/>
    <property type="project" value="TreeGrafter"/>
</dbReference>
<dbReference type="InterPro" id="IPR005790">
    <property type="entry name" value="DNA_polIII_delta"/>
</dbReference>
<organism evidence="8 9">
    <name type="scientific">Candidatus Neoehrlichia procyonis str. RAC413</name>
    <dbReference type="NCBI Taxonomy" id="1359163"/>
    <lineage>
        <taxon>Bacteria</taxon>
        <taxon>Pseudomonadati</taxon>
        <taxon>Pseudomonadota</taxon>
        <taxon>Alphaproteobacteria</taxon>
        <taxon>Rickettsiales</taxon>
        <taxon>Anaplasmataceae</taxon>
        <taxon>Candidatus Neoehrlichia</taxon>
    </lineage>
</organism>
<sequence>MKIVPSKLQNFLRNPKMFCKVLLYGNDNCKINIYTKKIVNHINSNNDYAITKIEFTTINKNPELLLLNLTTIPMFYTKQLLIITNAKEPFNEELKNIINQNNSEQNYIIIIAGELSNPSPLKTYYNNSIDSASIGCYKNDNKNLDYIIKDFLSTNKIEYDNTVIQYIYKYFYNNESEILSQLNKLLLYIGNKKKLTIEDINKSLSTELNPTLESLYISIVEKNIPNFIQITDLLLQSKFTPITLTRVIAKYFMQLEHLSRQVQSGQSVHKAIQEIYPPIFFKLIPTVKKHLTIIKYQNINDILNKLLEIEIQCKKSESIQKTIFKYYMTTIINSTVISKN</sequence>
<keyword evidence="4" id="KW-0235">DNA replication</keyword>
<accession>A0A0F3NNM9</accession>
<dbReference type="RefSeq" id="WP_045809045.1">
    <property type="nucleotide sequence ID" value="NZ_LANX01000001.1"/>
</dbReference>
<dbReference type="PANTHER" id="PTHR34388:SF1">
    <property type="entry name" value="DNA POLYMERASE III SUBUNIT DELTA"/>
    <property type="match status" value="1"/>
</dbReference>
<dbReference type="Gene3D" id="3.40.50.300">
    <property type="entry name" value="P-loop containing nucleotide triphosphate hydrolases"/>
    <property type="match status" value="1"/>
</dbReference>
<dbReference type="GO" id="GO:0003887">
    <property type="term" value="F:DNA-directed DNA polymerase activity"/>
    <property type="evidence" value="ECO:0007669"/>
    <property type="project" value="UniProtKB-KW"/>
</dbReference>
<evidence type="ECO:0000256" key="1">
    <source>
        <dbReference type="ARBA" id="ARBA00012417"/>
    </source>
</evidence>
<dbReference type="NCBIfam" id="TIGR01128">
    <property type="entry name" value="holA"/>
    <property type="match status" value="1"/>
</dbReference>
<comment type="catalytic activity">
    <reaction evidence="7">
        <text>DNA(n) + a 2'-deoxyribonucleoside 5'-triphosphate = DNA(n+1) + diphosphate</text>
        <dbReference type="Rhea" id="RHEA:22508"/>
        <dbReference type="Rhea" id="RHEA-COMP:17339"/>
        <dbReference type="Rhea" id="RHEA-COMP:17340"/>
        <dbReference type="ChEBI" id="CHEBI:33019"/>
        <dbReference type="ChEBI" id="CHEBI:61560"/>
        <dbReference type="ChEBI" id="CHEBI:173112"/>
        <dbReference type="EC" id="2.7.7.7"/>
    </reaction>
</comment>